<evidence type="ECO:0000256" key="1">
    <source>
        <dbReference type="SAM" id="MobiDB-lite"/>
    </source>
</evidence>
<sequence length="107" mass="11712">MPDIVIAADVNLAAEALCDRLAAPESPAERRYLIATVTPEFDAAATRDRLAWSNLLTWCADGWAMSQWLPDTWRRSCSPPPLPDQGLPLLGDDARAGRMPRLGRPGD</sequence>
<name>A0A7D6VAE8_9NOCA</name>
<evidence type="ECO:0000313" key="2">
    <source>
        <dbReference type="EMBL" id="QLY31732.1"/>
    </source>
</evidence>
<reference evidence="2 3" key="1">
    <citation type="submission" date="2020-07" db="EMBL/GenBank/DDBJ databases">
        <authorList>
            <person name="Zhuang K."/>
            <person name="Ran Y."/>
        </authorList>
    </citation>
    <scope>NUCLEOTIDE SEQUENCE [LARGE SCALE GENOMIC DNA]</scope>
    <source>
        <strain evidence="2 3">WCH-YHL-001</strain>
    </source>
</reference>
<accession>A0A7D6VAE8</accession>
<dbReference type="EMBL" id="CP059399">
    <property type="protein sequence ID" value="QLY31732.1"/>
    <property type="molecule type" value="Genomic_DNA"/>
</dbReference>
<gene>
    <name evidence="2" type="ORF">H0264_05285</name>
</gene>
<evidence type="ECO:0000313" key="3">
    <source>
        <dbReference type="Proteomes" id="UP000515512"/>
    </source>
</evidence>
<organism evidence="2 3">
    <name type="scientific">Nocardia huaxiensis</name>
    <dbReference type="NCBI Taxonomy" id="2755382"/>
    <lineage>
        <taxon>Bacteria</taxon>
        <taxon>Bacillati</taxon>
        <taxon>Actinomycetota</taxon>
        <taxon>Actinomycetes</taxon>
        <taxon>Mycobacteriales</taxon>
        <taxon>Nocardiaceae</taxon>
        <taxon>Nocardia</taxon>
    </lineage>
</organism>
<dbReference type="AlphaFoldDB" id="A0A7D6VAE8"/>
<keyword evidence="3" id="KW-1185">Reference proteome</keyword>
<dbReference type="KEGG" id="nhu:H0264_05285"/>
<dbReference type="RefSeq" id="WP_181582920.1">
    <property type="nucleotide sequence ID" value="NZ_CP059399.1"/>
</dbReference>
<dbReference type="Proteomes" id="UP000515512">
    <property type="component" value="Chromosome"/>
</dbReference>
<proteinExistence type="predicted"/>
<protein>
    <submittedName>
        <fullName evidence="2">Uncharacterized protein</fullName>
    </submittedName>
</protein>
<feature type="region of interest" description="Disordered" evidence="1">
    <location>
        <begin position="75"/>
        <end position="107"/>
    </location>
</feature>